<evidence type="ECO:0000259" key="5">
    <source>
        <dbReference type="Pfam" id="PF02775"/>
    </source>
</evidence>
<dbReference type="GO" id="GO:0009099">
    <property type="term" value="P:L-valine biosynthetic process"/>
    <property type="evidence" value="ECO:0007669"/>
    <property type="project" value="TreeGrafter"/>
</dbReference>
<keyword evidence="2 3" id="KW-0786">Thiamine pyrophosphate</keyword>
<dbReference type="RefSeq" id="WP_058863995.1">
    <property type="nucleotide sequence ID" value="NZ_LPXO01000019.1"/>
</dbReference>
<evidence type="ECO:0000259" key="4">
    <source>
        <dbReference type="Pfam" id="PF00205"/>
    </source>
</evidence>
<dbReference type="Gene3D" id="3.40.50.970">
    <property type="match status" value="2"/>
</dbReference>
<dbReference type="GO" id="GO:0009097">
    <property type="term" value="P:isoleucine biosynthetic process"/>
    <property type="evidence" value="ECO:0007669"/>
    <property type="project" value="TreeGrafter"/>
</dbReference>
<protein>
    <submittedName>
        <fullName evidence="7">Decarboxylase</fullName>
    </submittedName>
</protein>
<gene>
    <name evidence="7" type="ORF">AVJ23_19940</name>
</gene>
<dbReference type="GO" id="GO:0030976">
    <property type="term" value="F:thiamine pyrophosphate binding"/>
    <property type="evidence" value="ECO:0007669"/>
    <property type="project" value="InterPro"/>
</dbReference>
<dbReference type="PANTHER" id="PTHR18968">
    <property type="entry name" value="THIAMINE PYROPHOSPHATE ENZYMES"/>
    <property type="match status" value="1"/>
</dbReference>
<dbReference type="InterPro" id="IPR012001">
    <property type="entry name" value="Thiamin_PyroP_enz_TPP-bd_dom"/>
</dbReference>
<feature type="domain" description="Thiamine pyrophosphate enzyme N-terminal TPP-binding" evidence="6">
    <location>
        <begin position="1"/>
        <end position="103"/>
    </location>
</feature>
<proteinExistence type="inferred from homology"/>
<dbReference type="GO" id="GO:0050660">
    <property type="term" value="F:flavin adenine dinucleotide binding"/>
    <property type="evidence" value="ECO:0007669"/>
    <property type="project" value="TreeGrafter"/>
</dbReference>
<dbReference type="Pfam" id="PF02775">
    <property type="entry name" value="TPP_enzyme_C"/>
    <property type="match status" value="1"/>
</dbReference>
<dbReference type="OrthoDB" id="4494979at2"/>
<comment type="similarity">
    <text evidence="1 3">Belongs to the TPP enzyme family.</text>
</comment>
<dbReference type="SUPFAM" id="SSF52467">
    <property type="entry name" value="DHS-like NAD/FAD-binding domain"/>
    <property type="match status" value="1"/>
</dbReference>
<evidence type="ECO:0000313" key="8">
    <source>
        <dbReference type="Proteomes" id="UP000054396"/>
    </source>
</evidence>
<keyword evidence="8" id="KW-1185">Reference proteome</keyword>
<evidence type="ECO:0000256" key="2">
    <source>
        <dbReference type="ARBA" id="ARBA00023052"/>
    </source>
</evidence>
<dbReference type="CDD" id="cd00568">
    <property type="entry name" value="TPP_enzymes"/>
    <property type="match status" value="1"/>
</dbReference>
<dbReference type="STRING" id="1685382.AVJ23_19940"/>
<organism evidence="7 8">
    <name type="scientific">Pseudoponticoccus marisrubri</name>
    <dbReference type="NCBI Taxonomy" id="1685382"/>
    <lineage>
        <taxon>Bacteria</taxon>
        <taxon>Pseudomonadati</taxon>
        <taxon>Pseudomonadota</taxon>
        <taxon>Alphaproteobacteria</taxon>
        <taxon>Rhodobacterales</taxon>
        <taxon>Roseobacteraceae</taxon>
        <taxon>Pseudoponticoccus</taxon>
    </lineage>
</organism>
<dbReference type="SUPFAM" id="SSF52518">
    <property type="entry name" value="Thiamin diphosphate-binding fold (THDP-binding)"/>
    <property type="match status" value="2"/>
</dbReference>
<comment type="caution">
    <text evidence="7">The sequence shown here is derived from an EMBL/GenBank/DDBJ whole genome shotgun (WGS) entry which is preliminary data.</text>
</comment>
<dbReference type="Pfam" id="PF00205">
    <property type="entry name" value="TPP_enzyme_M"/>
    <property type="match status" value="1"/>
</dbReference>
<dbReference type="CDD" id="cd07035">
    <property type="entry name" value="TPP_PYR_POX_like"/>
    <property type="match status" value="1"/>
</dbReference>
<dbReference type="Proteomes" id="UP000054396">
    <property type="component" value="Unassembled WGS sequence"/>
</dbReference>
<accession>A0A0W7WE82</accession>
<reference evidence="7 8" key="1">
    <citation type="submission" date="2015-12" db="EMBL/GenBank/DDBJ databases">
        <authorList>
            <person name="Shamseldin A."/>
            <person name="Moawad H."/>
            <person name="Abd El-Rahim W.M."/>
            <person name="Sadowsky M.J."/>
        </authorList>
    </citation>
    <scope>NUCLEOTIDE SEQUENCE [LARGE SCALE GENOMIC DNA]</scope>
    <source>
        <strain evidence="7 8">SJ5A-1</strain>
    </source>
</reference>
<dbReference type="GO" id="GO:0005948">
    <property type="term" value="C:acetolactate synthase complex"/>
    <property type="evidence" value="ECO:0007669"/>
    <property type="project" value="TreeGrafter"/>
</dbReference>
<dbReference type="GO" id="GO:0003984">
    <property type="term" value="F:acetolactate synthase activity"/>
    <property type="evidence" value="ECO:0007669"/>
    <property type="project" value="TreeGrafter"/>
</dbReference>
<sequence length="549" mass="58036">MKIHDAMAEMITREGIRHHFTLLGDANMHFAQRLEALGAQTVHVRHEHSACSMAMSYARATGDVGFCSVTCGPGLTQLATALPAAVRAGIPVVVFAGESPLRSPWYNQMFDQGPLVRACGAEYIAVHSADLLASSIQRAFLSARLDQRPIVVGVPMDLQKAEIDDKVDYRPSREVMPAPTRLRPDPAQVTAAADMIAAADRVVVLGGRGMVRSGASRACRDLAAACSGVLATTLPARGAFCGDPFDMGIAGGFSTALAREVFADVDLVIAVGASVTHHTLDGGKLFPRARTLQVDLAPRGINQGRVVADGFVQGDALAATEALLDALGARAEPGGLRSDALARRIATEAPDPVAQDAEAGTLDPRDVIRVLDEALPKTWEMVNSSGHCSYFAAHMYGRAVENFHTIREFGAIGNGLPYAIGVAAARSDNVVVLFDGDGSFLMHSQELDTIRRHGFRLLVCVLNDGAYGSEIHKLRAQGFGDGGAVFGRGDLAGVARGHGLKGRTITSLGEIGPAIAEFRDTDGAMVLDIAISDRIMSPVMRRAHPPAGR</sequence>
<dbReference type="InterPro" id="IPR011766">
    <property type="entry name" value="TPP_enzyme_TPP-bd"/>
</dbReference>
<dbReference type="Pfam" id="PF02776">
    <property type="entry name" value="TPP_enzyme_N"/>
    <property type="match status" value="1"/>
</dbReference>
<evidence type="ECO:0000313" key="7">
    <source>
        <dbReference type="EMBL" id="KUF08963.1"/>
    </source>
</evidence>
<dbReference type="Gene3D" id="3.40.50.1220">
    <property type="entry name" value="TPP-binding domain"/>
    <property type="match status" value="1"/>
</dbReference>
<dbReference type="EMBL" id="LPXO01000019">
    <property type="protein sequence ID" value="KUF08963.1"/>
    <property type="molecule type" value="Genomic_DNA"/>
</dbReference>
<evidence type="ECO:0000259" key="6">
    <source>
        <dbReference type="Pfam" id="PF02776"/>
    </source>
</evidence>
<feature type="domain" description="Thiamine pyrophosphate enzyme central" evidence="4">
    <location>
        <begin position="189"/>
        <end position="323"/>
    </location>
</feature>
<evidence type="ECO:0000256" key="3">
    <source>
        <dbReference type="RuleBase" id="RU362132"/>
    </source>
</evidence>
<evidence type="ECO:0000256" key="1">
    <source>
        <dbReference type="ARBA" id="ARBA00007812"/>
    </source>
</evidence>
<dbReference type="InterPro" id="IPR029035">
    <property type="entry name" value="DHS-like_NAD/FAD-binding_dom"/>
</dbReference>
<dbReference type="PANTHER" id="PTHR18968:SF13">
    <property type="entry name" value="ACETOLACTATE SYNTHASE CATALYTIC SUBUNIT, MITOCHONDRIAL"/>
    <property type="match status" value="1"/>
</dbReference>
<dbReference type="InterPro" id="IPR045229">
    <property type="entry name" value="TPP_enz"/>
</dbReference>
<dbReference type="GO" id="GO:0000287">
    <property type="term" value="F:magnesium ion binding"/>
    <property type="evidence" value="ECO:0007669"/>
    <property type="project" value="InterPro"/>
</dbReference>
<dbReference type="InterPro" id="IPR029061">
    <property type="entry name" value="THDP-binding"/>
</dbReference>
<dbReference type="InterPro" id="IPR012000">
    <property type="entry name" value="Thiamin_PyroP_enz_cen_dom"/>
</dbReference>
<dbReference type="AlphaFoldDB" id="A0A0W7WE82"/>
<feature type="domain" description="Thiamine pyrophosphate enzyme TPP-binding" evidence="5">
    <location>
        <begin position="386"/>
        <end position="529"/>
    </location>
</feature>
<name>A0A0W7WE82_9RHOB</name>